<evidence type="ECO:0000259" key="3">
    <source>
        <dbReference type="PROSITE" id="PS51911"/>
    </source>
</evidence>
<dbReference type="AlphaFoldDB" id="A0A1V9YQW5"/>
<dbReference type="PANTHER" id="PTHR28654:SF1">
    <property type="entry name" value="AXIN INTERACTOR, DORSALIZATION-ASSOCIATED PROTEIN"/>
    <property type="match status" value="1"/>
</dbReference>
<protein>
    <submittedName>
        <fullName evidence="4">Axin interactor</fullName>
    </submittedName>
</protein>
<organism evidence="4 5">
    <name type="scientific">Achlya hypogyna</name>
    <name type="common">Oomycete</name>
    <name type="synonym">Protoachlya hypogyna</name>
    <dbReference type="NCBI Taxonomy" id="1202772"/>
    <lineage>
        <taxon>Eukaryota</taxon>
        <taxon>Sar</taxon>
        <taxon>Stramenopiles</taxon>
        <taxon>Oomycota</taxon>
        <taxon>Saprolegniomycetes</taxon>
        <taxon>Saprolegniales</taxon>
        <taxon>Achlyaceae</taxon>
        <taxon>Achlya</taxon>
    </lineage>
</organism>
<keyword evidence="5" id="KW-1185">Reference proteome</keyword>
<dbReference type="GO" id="GO:0016020">
    <property type="term" value="C:membrane"/>
    <property type="evidence" value="ECO:0007669"/>
    <property type="project" value="TreeGrafter"/>
</dbReference>
<dbReference type="InterPro" id="IPR035892">
    <property type="entry name" value="C2_domain_sf"/>
</dbReference>
<evidence type="ECO:0000313" key="4">
    <source>
        <dbReference type="EMBL" id="OQR88148.1"/>
    </source>
</evidence>
<dbReference type="InterPro" id="IPR036818">
    <property type="entry name" value="AIDA_N_sf"/>
</dbReference>
<dbReference type="OrthoDB" id="428576at2759"/>
<comment type="caution">
    <text evidence="4">The sequence shown here is derived from an EMBL/GenBank/DDBJ whole genome shotgun (WGS) entry which is preliminary data.</text>
</comment>
<gene>
    <name evidence="4" type="ORF">ACHHYP_07301</name>
</gene>
<evidence type="ECO:0000256" key="1">
    <source>
        <dbReference type="ARBA" id="ARBA00007205"/>
    </source>
</evidence>
<reference evidence="4 5" key="1">
    <citation type="journal article" date="2014" name="Genome Biol. Evol.">
        <title>The secreted proteins of Achlya hypogyna and Thraustotheca clavata identify the ancestral oomycete secretome and reveal gene acquisitions by horizontal gene transfer.</title>
        <authorList>
            <person name="Misner I."/>
            <person name="Blouin N."/>
            <person name="Leonard G."/>
            <person name="Richards T.A."/>
            <person name="Lane C.E."/>
        </authorList>
    </citation>
    <scope>NUCLEOTIDE SEQUENCE [LARGE SCALE GENOMIC DNA]</scope>
    <source>
        <strain evidence="4 5">ATCC 48635</strain>
    </source>
</reference>
<dbReference type="Proteomes" id="UP000243579">
    <property type="component" value="Unassembled WGS sequence"/>
</dbReference>
<comment type="similarity">
    <text evidence="1">Belongs to the AIDA family.</text>
</comment>
<evidence type="ECO:0000313" key="5">
    <source>
        <dbReference type="Proteomes" id="UP000243579"/>
    </source>
</evidence>
<dbReference type="InterPro" id="IPR023421">
    <property type="entry name" value="AIDA_N"/>
</dbReference>
<dbReference type="Pfam" id="PF08910">
    <property type="entry name" value="Aida_N"/>
    <property type="match status" value="1"/>
</dbReference>
<dbReference type="SUPFAM" id="SSF109779">
    <property type="entry name" value="Domain from hypothetical 2610208m17rik protein"/>
    <property type="match status" value="1"/>
</dbReference>
<dbReference type="Pfam" id="PF14186">
    <property type="entry name" value="Aida_C2"/>
    <property type="match status" value="1"/>
</dbReference>
<name>A0A1V9YQW5_ACHHY</name>
<dbReference type="InterPro" id="IPR025939">
    <property type="entry name" value="Aida_C"/>
</dbReference>
<feature type="domain" description="C2 Aida-type" evidence="3">
    <location>
        <begin position="123"/>
        <end position="272"/>
    </location>
</feature>
<dbReference type="Gene3D" id="2.60.40.150">
    <property type="entry name" value="C2 domain"/>
    <property type="match status" value="1"/>
</dbReference>
<dbReference type="PANTHER" id="PTHR28654">
    <property type="entry name" value="AXIN INTERACTOR, DORSALIZATION-ASSOCIATED PROTEIN"/>
    <property type="match status" value="1"/>
</dbReference>
<dbReference type="EMBL" id="JNBR01001406">
    <property type="protein sequence ID" value="OQR88148.1"/>
    <property type="molecule type" value="Genomic_DNA"/>
</dbReference>
<keyword evidence="2" id="KW-0217">Developmental protein</keyword>
<accession>A0A1V9YQW5</accession>
<dbReference type="GO" id="GO:0035091">
    <property type="term" value="F:phosphatidylinositol binding"/>
    <property type="evidence" value="ECO:0007669"/>
    <property type="project" value="TreeGrafter"/>
</dbReference>
<evidence type="ECO:0000256" key="2">
    <source>
        <dbReference type="ARBA" id="ARBA00022473"/>
    </source>
</evidence>
<dbReference type="PROSITE" id="PS51911">
    <property type="entry name" value="C2_AIDA"/>
    <property type="match status" value="1"/>
</dbReference>
<sequence>MADVDLKRHRKWTKQLRLAVEADGWGQVLEAVEAYEQASVLILQDLPDMELTAKQQDLIEKVVVTINLRTSCLSSLDGHGHRPTKDEMVEIADVLETALQRSPRVFPLDLAELAPPPEKPPARAPAVARPTGDRLEIFIEKIGLKDAERYVDPQIVVSVYSQATGYLEPKQELTASTALAPPYISFRHAVPLETQLASLRSHDGAVFFEFVHYKKAKRKKSVRCWAVLEPDELERAGPLVLELYAKPCDFRRQAVHLLTEKPLYLHVTVRFR</sequence>
<proteinExistence type="inferred from homology"/>
<dbReference type="Gene3D" id="1.20.120.360">
    <property type="entry name" value="Axin interactor, dorsalization-associated protein, N-terminal domain"/>
    <property type="match status" value="1"/>
</dbReference>